<dbReference type="GeneID" id="20320165"/>
<keyword evidence="3 6" id="KW-0812">Transmembrane</keyword>
<evidence type="ECO:0008006" key="11">
    <source>
        <dbReference type="Google" id="ProtNLM"/>
    </source>
</evidence>
<feature type="domain" description="Endoplasmic reticulum vesicle transporter C-terminal" evidence="7">
    <location>
        <begin position="176"/>
        <end position="346"/>
    </location>
</feature>
<evidence type="ECO:0000256" key="2">
    <source>
        <dbReference type="ARBA" id="ARBA00005648"/>
    </source>
</evidence>
<accession>A0A074ZM60</accession>
<comment type="similarity">
    <text evidence="2">Belongs to the ERGIC family.</text>
</comment>
<dbReference type="CTD" id="20320165"/>
<dbReference type="GO" id="GO:0005783">
    <property type="term" value="C:endoplasmic reticulum"/>
    <property type="evidence" value="ECO:0007669"/>
    <property type="project" value="TreeGrafter"/>
</dbReference>
<name>A0A074ZM60_OPIVI</name>
<dbReference type="InterPro" id="IPR039542">
    <property type="entry name" value="Erv_N"/>
</dbReference>
<organism evidence="9 10">
    <name type="scientific">Opisthorchis viverrini</name>
    <name type="common">Southeast Asian liver fluke</name>
    <dbReference type="NCBI Taxonomy" id="6198"/>
    <lineage>
        <taxon>Eukaryota</taxon>
        <taxon>Metazoa</taxon>
        <taxon>Spiralia</taxon>
        <taxon>Lophotrochozoa</taxon>
        <taxon>Platyhelminthes</taxon>
        <taxon>Trematoda</taxon>
        <taxon>Digenea</taxon>
        <taxon>Opisthorchiida</taxon>
        <taxon>Opisthorchiata</taxon>
        <taxon>Opisthorchiidae</taxon>
        <taxon>Opisthorchis</taxon>
    </lineage>
</organism>
<feature type="domain" description="Endoplasmic reticulum vesicle transporter N-terminal" evidence="8">
    <location>
        <begin position="22"/>
        <end position="108"/>
    </location>
</feature>
<evidence type="ECO:0000256" key="4">
    <source>
        <dbReference type="ARBA" id="ARBA00022989"/>
    </source>
</evidence>
<evidence type="ECO:0000256" key="1">
    <source>
        <dbReference type="ARBA" id="ARBA00004457"/>
    </source>
</evidence>
<dbReference type="PANTHER" id="PTHR10984:SF30">
    <property type="entry name" value="ENDOPLASMIC RETICULUM-GOLGI INTERMEDIATE COMPARTMENT PROTEIN 2"/>
    <property type="match status" value="1"/>
</dbReference>
<evidence type="ECO:0000256" key="5">
    <source>
        <dbReference type="ARBA" id="ARBA00023136"/>
    </source>
</evidence>
<dbReference type="RefSeq" id="XP_009169399.1">
    <property type="nucleotide sequence ID" value="XM_009171135.1"/>
</dbReference>
<keyword evidence="4 6" id="KW-1133">Transmembrane helix</keyword>
<feature type="transmembrane region" description="Helical" evidence="6">
    <location>
        <begin position="40"/>
        <end position="58"/>
    </location>
</feature>
<dbReference type="GO" id="GO:0006888">
    <property type="term" value="P:endoplasmic reticulum to Golgi vesicle-mediated transport"/>
    <property type="evidence" value="ECO:0007669"/>
    <property type="project" value="TreeGrafter"/>
</dbReference>
<dbReference type="InterPro" id="IPR045888">
    <property type="entry name" value="Erv"/>
</dbReference>
<evidence type="ECO:0000259" key="8">
    <source>
        <dbReference type="Pfam" id="PF13850"/>
    </source>
</evidence>
<dbReference type="InterPro" id="IPR012936">
    <property type="entry name" value="Erv_C"/>
</dbReference>
<dbReference type="STRING" id="6198.A0A074ZM60"/>
<keyword evidence="10" id="KW-1185">Reference proteome</keyword>
<dbReference type="GO" id="GO:0006890">
    <property type="term" value="P:retrograde vesicle-mediated transport, Golgi to endoplasmic reticulum"/>
    <property type="evidence" value="ECO:0007669"/>
    <property type="project" value="TreeGrafter"/>
</dbReference>
<keyword evidence="5 6" id="KW-0472">Membrane</keyword>
<evidence type="ECO:0000313" key="10">
    <source>
        <dbReference type="Proteomes" id="UP000054324"/>
    </source>
</evidence>
<dbReference type="PANTHER" id="PTHR10984">
    <property type="entry name" value="ENDOPLASMIC RETICULUM-GOLGI INTERMEDIATE COMPARTMENT PROTEIN"/>
    <property type="match status" value="1"/>
</dbReference>
<evidence type="ECO:0000256" key="6">
    <source>
        <dbReference type="SAM" id="Phobius"/>
    </source>
</evidence>
<evidence type="ECO:0000256" key="3">
    <source>
        <dbReference type="ARBA" id="ARBA00022692"/>
    </source>
</evidence>
<dbReference type="AlphaFoldDB" id="A0A074ZM60"/>
<dbReference type="OrthoDB" id="5541786at2759"/>
<dbReference type="GO" id="GO:0030134">
    <property type="term" value="C:COPII-coated ER to Golgi transport vesicle"/>
    <property type="evidence" value="ECO:0007669"/>
    <property type="project" value="TreeGrafter"/>
</dbReference>
<evidence type="ECO:0000313" key="9">
    <source>
        <dbReference type="EMBL" id="KER26852.1"/>
    </source>
</evidence>
<comment type="subcellular location">
    <subcellularLocation>
        <location evidence="1">Endoplasmic reticulum-Golgi intermediate compartment membrane</location>
        <topology evidence="1">Multi-pass membrane protein</topology>
    </subcellularLocation>
</comment>
<dbReference type="Pfam" id="PF13850">
    <property type="entry name" value="ERGIC_N"/>
    <property type="match status" value="1"/>
</dbReference>
<dbReference type="GO" id="GO:0033116">
    <property type="term" value="C:endoplasmic reticulum-Golgi intermediate compartment membrane"/>
    <property type="evidence" value="ECO:0007669"/>
    <property type="project" value="UniProtKB-SubCell"/>
</dbReference>
<evidence type="ECO:0000259" key="7">
    <source>
        <dbReference type="Pfam" id="PF07970"/>
    </source>
</evidence>
<gene>
    <name evidence="9" type="ORF">T265_05983</name>
</gene>
<reference evidence="9 10" key="1">
    <citation type="submission" date="2013-11" db="EMBL/GenBank/DDBJ databases">
        <title>Opisthorchis viverrini - life in the bile duct.</title>
        <authorList>
            <person name="Young N.D."/>
            <person name="Nagarajan N."/>
            <person name="Lin S.J."/>
            <person name="Korhonen P.K."/>
            <person name="Jex A.R."/>
            <person name="Hall R.S."/>
            <person name="Safavi-Hemami H."/>
            <person name="Kaewkong W."/>
            <person name="Bertrand D."/>
            <person name="Gao S."/>
            <person name="Seet Q."/>
            <person name="Wongkham S."/>
            <person name="Teh B.T."/>
            <person name="Wongkham C."/>
            <person name="Intapan P.M."/>
            <person name="Maleewong W."/>
            <person name="Yang X."/>
            <person name="Hu M."/>
            <person name="Wang Z."/>
            <person name="Hofmann A."/>
            <person name="Sternberg P.W."/>
            <person name="Tan P."/>
            <person name="Wang J."/>
            <person name="Gasser R.B."/>
        </authorList>
    </citation>
    <scope>NUCLEOTIDE SEQUENCE [LARGE SCALE GENOMIC DNA]</scope>
</reference>
<dbReference type="Proteomes" id="UP000054324">
    <property type="component" value="Unassembled WGS sequence"/>
</dbReference>
<dbReference type="KEGG" id="ovi:T265_05983"/>
<dbReference type="Pfam" id="PF07970">
    <property type="entry name" value="COPIIcoated_ERV"/>
    <property type="match status" value="1"/>
</dbReference>
<proteinExistence type="inferred from homology"/>
<dbReference type="EMBL" id="KL596737">
    <property type="protein sequence ID" value="KER26852.1"/>
    <property type="molecule type" value="Genomic_DNA"/>
</dbReference>
<sequence length="402" mass="44847">MEVRRRNVGGSHSPQRSPSQLLQSFDVFTKLPDDCKKSTSSGGAVTLLVMVLSLLLIISEIRNYVDPKLVYSYEVDKEFGSKIQINIDITVASKCEFISMDLLDLAGSAVYSQGKAKYKKASFKLSEQNREAFERRKTFANALRTTHHAVPEMLWKRDSSFTVNSFTDTIESNEIKGRRPYDACNIVGTFHVQKVAGNMHVLPGRPFDGPGGSHVHIAPFVQLADFNFSHRINHLSFGAQVANRVNPLDAVEEISYNPLESFRYYISIVPTRVVYAFSSLDTYQYAITVKNRTAEGNKSDSVPGIFFSYDTFPLLVQVTESRELFGTFLARLAALVGGLFATVGFIRQVVLTVPQVALESRSGRRWSAKWNQITRKAFGVVNGDIKHTQTPEKGLLNPDSAT</sequence>
<protein>
    <recommendedName>
        <fullName evidence="11">Endoplasmic reticulum vesicle transporter C-terminal domain-containing protein</fullName>
    </recommendedName>
</protein>